<sequence>MSEYTLDNLKPYMLTCKNISKFTRYIDDVKVVPKVKEYKSETVAKSVFIPYQDDKLFWIFYYINSGYVEYNMVGSNSYSVEIAEKIKLVDVMKSKKSIFKEFKLRKINDNINELLSNAFISFKTFELLCIIYNISFVIIKNNMFHKIISDDASEVYIIHIINGLYGCEKINTDELKNYEMNRFEIANYDKPILSVGSFKVDELIDIAKMLDVPFDDIHGKKLNKRDLYLSIASKINNFFES</sequence>
<name>A0A6C0LFY1_9ZZZZ</name>
<protein>
    <submittedName>
        <fullName evidence="1">Uncharacterized protein</fullName>
    </submittedName>
</protein>
<evidence type="ECO:0000313" key="1">
    <source>
        <dbReference type="EMBL" id="QHU29839.1"/>
    </source>
</evidence>
<dbReference type="AlphaFoldDB" id="A0A6C0LFY1"/>
<proteinExistence type="predicted"/>
<organism evidence="1">
    <name type="scientific">viral metagenome</name>
    <dbReference type="NCBI Taxonomy" id="1070528"/>
    <lineage>
        <taxon>unclassified sequences</taxon>
        <taxon>metagenomes</taxon>
        <taxon>organismal metagenomes</taxon>
    </lineage>
</organism>
<reference evidence="1" key="1">
    <citation type="journal article" date="2020" name="Nature">
        <title>Giant virus diversity and host interactions through global metagenomics.</title>
        <authorList>
            <person name="Schulz F."/>
            <person name="Roux S."/>
            <person name="Paez-Espino D."/>
            <person name="Jungbluth S."/>
            <person name="Walsh D.A."/>
            <person name="Denef V.J."/>
            <person name="McMahon K.D."/>
            <person name="Konstantinidis K.T."/>
            <person name="Eloe-Fadrosh E.A."/>
            <person name="Kyrpides N.C."/>
            <person name="Woyke T."/>
        </authorList>
    </citation>
    <scope>NUCLEOTIDE SEQUENCE</scope>
    <source>
        <strain evidence="1">GVMAG-M-3300027810-10</strain>
    </source>
</reference>
<dbReference type="EMBL" id="MN740497">
    <property type="protein sequence ID" value="QHU29839.1"/>
    <property type="molecule type" value="Genomic_DNA"/>
</dbReference>
<accession>A0A6C0LFY1</accession>